<dbReference type="Proteomes" id="UP000194350">
    <property type="component" value="Unassembled WGS sequence"/>
</dbReference>
<protein>
    <submittedName>
        <fullName evidence="8">Peptidase S45, penicillin amidase</fullName>
    </submittedName>
</protein>
<keyword evidence="7" id="KW-1133">Transmembrane helix</keyword>
<keyword evidence="3" id="KW-0865">Zymogen</keyword>
<comment type="cofactor">
    <cofactor evidence="6">
        <name>Ca(2+)</name>
        <dbReference type="ChEBI" id="CHEBI:29108"/>
    </cofactor>
    <text evidence="6">Binds 1 Ca(2+) ion per dimer.</text>
</comment>
<dbReference type="Gene3D" id="1.10.1400.10">
    <property type="match status" value="1"/>
</dbReference>
<evidence type="ECO:0000256" key="1">
    <source>
        <dbReference type="ARBA" id="ARBA00006586"/>
    </source>
</evidence>
<dbReference type="GO" id="GO:0046872">
    <property type="term" value="F:metal ion binding"/>
    <property type="evidence" value="ECO:0007669"/>
    <property type="project" value="UniProtKB-KW"/>
</dbReference>
<feature type="binding site" evidence="6">
    <location>
        <position position="327"/>
    </location>
    <ligand>
        <name>Ca(2+)</name>
        <dbReference type="ChEBI" id="CHEBI:29108"/>
    </ligand>
</feature>
<evidence type="ECO:0000256" key="3">
    <source>
        <dbReference type="ARBA" id="ARBA00023145"/>
    </source>
</evidence>
<keyword evidence="9" id="KW-1185">Reference proteome</keyword>
<keyword evidence="6" id="KW-0106">Calcium</keyword>
<keyword evidence="6" id="KW-0479">Metal-binding</keyword>
<dbReference type="Pfam" id="PF01804">
    <property type="entry name" value="Penicil_amidase"/>
    <property type="match status" value="1"/>
</dbReference>
<dbReference type="InterPro" id="IPR014395">
    <property type="entry name" value="Pen/GL7ACA/AHL_acylase"/>
</dbReference>
<dbReference type="CDD" id="cd03747">
    <property type="entry name" value="Ntn_PGA_like"/>
    <property type="match status" value="1"/>
</dbReference>
<dbReference type="InterPro" id="IPR023343">
    <property type="entry name" value="Penicillin_amidase_dom1"/>
</dbReference>
<feature type="active site" description="Nucleophile" evidence="5">
    <location>
        <position position="252"/>
    </location>
</feature>
<dbReference type="PIRSF" id="PIRSF001227">
    <property type="entry name" value="Pen_acylase"/>
    <property type="match status" value="1"/>
</dbReference>
<dbReference type="STRING" id="351656.Xvie_03662"/>
<dbReference type="PANTHER" id="PTHR34218:SF4">
    <property type="entry name" value="ACYL-HOMOSERINE LACTONE ACYLASE QUIP"/>
    <property type="match status" value="1"/>
</dbReference>
<evidence type="ECO:0000256" key="2">
    <source>
        <dbReference type="ARBA" id="ARBA00022801"/>
    </source>
</evidence>
<dbReference type="InterPro" id="IPR043147">
    <property type="entry name" value="Penicillin_amidase_A-knob"/>
</dbReference>
<comment type="subunit">
    <text evidence="4">Heterodimer of an alpha subunit and a beta subunit processed from the same precursor.</text>
</comment>
<evidence type="ECO:0000313" key="8">
    <source>
        <dbReference type="EMBL" id="OTA14503.1"/>
    </source>
</evidence>
<reference evidence="8 9" key="1">
    <citation type="submission" date="2016-10" db="EMBL/GenBank/DDBJ databases">
        <title>Systematic genetic and metabolomic analysis of Xenorhabdus and Photorhabdus spp., highlights the requirements for a dual symbiotic and pathogenic life style.</title>
        <authorList>
            <person name="Tobias N.J."/>
            <person name="Wolff H."/>
            <person name="Djahanschiri B."/>
            <person name="Pidot S.J."/>
            <person name="Stinear T.P."/>
            <person name="Ebersberger I."/>
            <person name="Bode H.B."/>
        </authorList>
    </citation>
    <scope>NUCLEOTIDE SEQUENCE [LARGE SCALE GENOMIC DNA]</scope>
    <source>
        <strain evidence="8 9">DSM 22392</strain>
    </source>
</reference>
<sequence length="806" mass="90548">MKSRPLLLRIVVCLLLPAIAVCLFGYIYFLRSLPVAENFTLTGQGYNDVEVKRDRNGAVYLSSNDDNSIYFAMGYVQAQDRLWQLTLQQRIVQGRLSEMLGEKGMKSDIFIRTLGIYRAAQQAWTQLDRPAQDSLVAYAAGVNQAIKQQRTLPPEFILLGVKPEDWTPIDSLAWVKMFALDLGGNMFKEIQYDVAAESLNHEQIKLLFPTYISALPDRAADLSPSGSIVMRDVNSIREQLSYFGTGGTGVGSNAWVVSGTHTQTGYPILANDPHLGLQQPSPWYVVSQNGARLHAQGMSLTGLPLVIFGSNEHIAWGGTALTADVEDLYAETVKPDDPSRYKADNQWLPFSQRTETIRVRSGIPDMLYPPLKNVTLNVKETRHGPVVSTLFPTIRQTLSLRWTALDPDDTSYMAFMRINYAHDWPSFQSAVRLLAAPALNLLYADTKNNIGMISAGAIPVRGYGSGELPLPGENLRNDWKGYIPFDELPVSWNPASGFIVSANNEVSNQAYPHFISHDWASPARAQRITWLLGDRMAVSRNRITHEDMIAIQRDTHDVNIAAFRHAAVNKIHPAGRRQQMAIDRLATWDGDMSRESVAATLIISWSRHMRINMVVDSLPKSWGEDEKNTLMSELGTYIPLSSLVKILEDDTNDCQTFGRQTSWHNCQDVLVKSLDQALDELSRMRGDNMDSWKWGNLHSSYYEHRLFSGIRFLDNIFSTRIANGGSPDAINVADMHFDLSKGYDQKLGASFRMIIDVQSGKIRTRYINSTGQSGNIMSEHYRDMVKPFNTFIFSEITNDFDTRPSQ</sequence>
<evidence type="ECO:0000256" key="4">
    <source>
        <dbReference type="ARBA" id="ARBA00038735"/>
    </source>
</evidence>
<organism evidence="8 9">
    <name type="scientific">Xenorhabdus vietnamensis</name>
    <dbReference type="NCBI Taxonomy" id="351656"/>
    <lineage>
        <taxon>Bacteria</taxon>
        <taxon>Pseudomonadati</taxon>
        <taxon>Pseudomonadota</taxon>
        <taxon>Gammaproteobacteria</taxon>
        <taxon>Enterobacterales</taxon>
        <taxon>Morganellaceae</taxon>
        <taxon>Xenorhabdus</taxon>
    </lineage>
</organism>
<dbReference type="Gene3D" id="2.30.120.10">
    <property type="match status" value="1"/>
</dbReference>
<dbReference type="AlphaFoldDB" id="A0A1Y2S768"/>
<evidence type="ECO:0000313" key="9">
    <source>
        <dbReference type="Proteomes" id="UP000194350"/>
    </source>
</evidence>
<proteinExistence type="inferred from homology"/>
<keyword evidence="2" id="KW-0378">Hydrolase</keyword>
<keyword evidence="7" id="KW-0472">Membrane</keyword>
<feature type="binding site" evidence="6">
    <location>
        <position position="324"/>
    </location>
    <ligand>
        <name>Ca(2+)</name>
        <dbReference type="ChEBI" id="CHEBI:29108"/>
    </ligand>
</feature>
<dbReference type="PANTHER" id="PTHR34218">
    <property type="entry name" value="PEPTIDASE S45 PENICILLIN AMIDASE"/>
    <property type="match status" value="1"/>
</dbReference>
<dbReference type="RefSeq" id="WP_086110557.1">
    <property type="nucleotide sequence ID" value="NZ_CAWNGD010000072.1"/>
</dbReference>
<dbReference type="Gene3D" id="3.60.20.10">
    <property type="entry name" value="Glutamine Phosphoribosylpyrophosphate, subunit 1, domain 1"/>
    <property type="match status" value="1"/>
</dbReference>
<feature type="binding site" evidence="6">
    <location>
        <position position="189"/>
    </location>
    <ligand>
        <name>Ca(2+)</name>
        <dbReference type="ChEBI" id="CHEBI:29108"/>
    </ligand>
</feature>
<dbReference type="InterPro" id="IPR029055">
    <property type="entry name" value="Ntn_hydrolases_N"/>
</dbReference>
<dbReference type="Gene3D" id="1.10.439.10">
    <property type="entry name" value="Penicillin Amidohydrolase, domain 1"/>
    <property type="match status" value="1"/>
</dbReference>
<feature type="transmembrane region" description="Helical" evidence="7">
    <location>
        <begin position="7"/>
        <end position="29"/>
    </location>
</feature>
<comment type="similarity">
    <text evidence="1">Belongs to the peptidase S45 family.</text>
</comment>
<dbReference type="SUPFAM" id="SSF56235">
    <property type="entry name" value="N-terminal nucleophile aminohydrolases (Ntn hydrolases)"/>
    <property type="match status" value="1"/>
</dbReference>
<gene>
    <name evidence="8" type="ORF">Xvie_03662</name>
</gene>
<dbReference type="InterPro" id="IPR043146">
    <property type="entry name" value="Penicillin_amidase_N_B-knob"/>
</dbReference>
<name>A0A1Y2S768_9GAMM</name>
<dbReference type="GO" id="GO:0016811">
    <property type="term" value="F:hydrolase activity, acting on carbon-nitrogen (but not peptide) bonds, in linear amides"/>
    <property type="evidence" value="ECO:0007669"/>
    <property type="project" value="InterPro"/>
</dbReference>
<dbReference type="EMBL" id="MUBJ01000029">
    <property type="protein sequence ID" value="OTA14503.1"/>
    <property type="molecule type" value="Genomic_DNA"/>
</dbReference>
<evidence type="ECO:0000256" key="5">
    <source>
        <dbReference type="PIRSR" id="PIRSR001227-1"/>
    </source>
</evidence>
<evidence type="ECO:0000256" key="7">
    <source>
        <dbReference type="SAM" id="Phobius"/>
    </source>
</evidence>
<evidence type="ECO:0000256" key="6">
    <source>
        <dbReference type="PIRSR" id="PIRSR001227-2"/>
    </source>
</evidence>
<dbReference type="InterPro" id="IPR002692">
    <property type="entry name" value="S45"/>
</dbReference>
<dbReference type="GO" id="GO:0017000">
    <property type="term" value="P:antibiotic biosynthetic process"/>
    <property type="evidence" value="ECO:0007669"/>
    <property type="project" value="InterPro"/>
</dbReference>
<keyword evidence="7" id="KW-0812">Transmembrane</keyword>
<comment type="caution">
    <text evidence="8">The sequence shown here is derived from an EMBL/GenBank/DDBJ whole genome shotgun (WGS) entry which is preliminary data.</text>
</comment>
<dbReference type="OrthoDB" id="9760084at2"/>
<accession>A0A1Y2S768</accession>